<comment type="caution">
    <text evidence="1">The sequence shown here is derived from an EMBL/GenBank/DDBJ whole genome shotgun (WGS) entry which is preliminary data.</text>
</comment>
<dbReference type="Pfam" id="PF18742">
    <property type="entry name" value="DpnII-MboI"/>
    <property type="match status" value="1"/>
</dbReference>
<organism evidence="1 2">
    <name type="scientific">Candidatus Scalindua rubra</name>
    <dbReference type="NCBI Taxonomy" id="1872076"/>
    <lineage>
        <taxon>Bacteria</taxon>
        <taxon>Pseudomonadati</taxon>
        <taxon>Planctomycetota</taxon>
        <taxon>Candidatus Brocadiia</taxon>
        <taxon>Candidatus Brocadiales</taxon>
        <taxon>Candidatus Scalinduaceae</taxon>
        <taxon>Candidatus Scalindua</taxon>
    </lineage>
</organism>
<dbReference type="AlphaFoldDB" id="A0A1E3XD50"/>
<accession>A0A1E3XD50</accession>
<dbReference type="EMBL" id="MAYW01000045">
    <property type="protein sequence ID" value="ODS32894.1"/>
    <property type="molecule type" value="Genomic_DNA"/>
</dbReference>
<name>A0A1E3XD50_9BACT</name>
<reference evidence="1 2" key="1">
    <citation type="submission" date="2016-07" db="EMBL/GenBank/DDBJ databases">
        <title>Draft genome of Scalindua rubra, obtained from a brine-seawater interface in the Red Sea, sheds light on salt adaptation in anammox bacteria.</title>
        <authorList>
            <person name="Speth D.R."/>
            <person name="Lagkouvardos I."/>
            <person name="Wang Y."/>
            <person name="Qian P.-Y."/>
            <person name="Dutilh B.E."/>
            <person name="Jetten M.S."/>
        </authorList>
    </citation>
    <scope>NUCLEOTIDE SEQUENCE [LARGE SCALE GENOMIC DNA]</scope>
    <source>
        <strain evidence="1">BSI-1</strain>
    </source>
</reference>
<proteinExistence type="predicted"/>
<gene>
    <name evidence="1" type="ORF">SCARUB_02000</name>
</gene>
<dbReference type="Proteomes" id="UP000094056">
    <property type="component" value="Unassembled WGS sequence"/>
</dbReference>
<protein>
    <submittedName>
        <fullName evidence="1">Uncharacterized protein</fullName>
    </submittedName>
</protein>
<evidence type="ECO:0000313" key="1">
    <source>
        <dbReference type="EMBL" id="ODS32894.1"/>
    </source>
</evidence>
<evidence type="ECO:0000313" key="2">
    <source>
        <dbReference type="Proteomes" id="UP000094056"/>
    </source>
</evidence>
<sequence length="343" mass="39779">MDNLVPNIVDVICIPLKRCEATNLKLHIMVTKSVGKVLENLKLKIGKFTNSVTLIKSYKDDLKKLSEIIIKIQESWSGSWIGFHSNLYYKGYKKPKWNESFDSEWGSIHGISATWEEKSYEDISSFIDDNYKGKNLLNIQDILSQKVDDTKELQSNICTELSLIRDYKNFDKEIEILGKIENIKWGISQVDIIKFKMPKQCISRDSFAMSQGLKTPPHIQYQANVLSCLSVISDIENFIKLSQRLIRQIEIRENVTSEGAAVLDKISIVLNICKKFHFVARQLRNRFNNRPTLEIEDEYDVQDLLHSLLKIYFDDIRVEEWVPSYAGSSSRIDFLLKKGKNHY</sequence>
<dbReference type="PATRIC" id="fig|1872076.5.peg.2354"/>